<dbReference type="EMBL" id="QRAL01000006">
    <property type="protein sequence ID" value="RSU58038.1"/>
    <property type="molecule type" value="Genomic_DNA"/>
</dbReference>
<dbReference type="Proteomes" id="UP000287401">
    <property type="component" value="Unassembled WGS sequence"/>
</dbReference>
<evidence type="ECO:0000313" key="2">
    <source>
        <dbReference type="Proteomes" id="UP000287401"/>
    </source>
</evidence>
<reference evidence="1 2" key="1">
    <citation type="submission" date="2018-07" db="EMBL/GenBank/DDBJ databases">
        <title>Genomic and Epidemiologic Investigation of an Indolent Hospital Outbreak.</title>
        <authorList>
            <person name="Johnson R.C."/>
            <person name="Deming C."/>
            <person name="Conlan S."/>
            <person name="Zellmer C.J."/>
            <person name="Michelin A.V."/>
            <person name="Lee-Lin S."/>
            <person name="Thomas P.J."/>
            <person name="Park M."/>
            <person name="Weingarten R.A."/>
            <person name="Less J."/>
            <person name="Dekker J.P."/>
            <person name="Frank K.M."/>
            <person name="Musser K.A."/>
            <person name="Mcquiston J.R."/>
            <person name="Henderson D.K."/>
            <person name="Lau A.F."/>
            <person name="Palmore T.N."/>
            <person name="Segre J.A."/>
        </authorList>
    </citation>
    <scope>NUCLEOTIDE SEQUENCE [LARGE SCALE GENOMIC DNA]</scope>
    <source>
        <strain evidence="1 2">SK-NIH.Env6_1116</strain>
    </source>
</reference>
<organism evidence="1 2">
    <name type="scientific">Sphingobium yanoikuyae</name>
    <name type="common">Sphingomonas yanoikuyae</name>
    <dbReference type="NCBI Taxonomy" id="13690"/>
    <lineage>
        <taxon>Bacteria</taxon>
        <taxon>Pseudomonadati</taxon>
        <taxon>Pseudomonadota</taxon>
        <taxon>Alphaproteobacteria</taxon>
        <taxon>Sphingomonadales</taxon>
        <taxon>Sphingomonadaceae</taxon>
        <taxon>Sphingobium</taxon>
    </lineage>
</organism>
<protein>
    <submittedName>
        <fullName evidence="1">Uncharacterized protein</fullName>
    </submittedName>
</protein>
<sequence>MRGVRRLLSETNFNLSDDGIIWRDRFSIEEAPIAVSLIADASLRAASYMMAKGKVSGGIPLDERLRDELRRRFPNGHPNYEFAGKHRQHKFDFGMQDGSRTILVQSVNPEQSSIASAILKGLDVKAESSNVVPIFVFDRNDRWSSGSLGMLDLGGRSMEIDAALGGQLLAA</sequence>
<evidence type="ECO:0000313" key="1">
    <source>
        <dbReference type="EMBL" id="RSU58038.1"/>
    </source>
</evidence>
<dbReference type="AlphaFoldDB" id="A0A430BZA5"/>
<gene>
    <name evidence="1" type="ORF">DAH51_07285</name>
</gene>
<accession>A0A430BZA5</accession>
<comment type="caution">
    <text evidence="1">The sequence shown here is derived from an EMBL/GenBank/DDBJ whole genome shotgun (WGS) entry which is preliminary data.</text>
</comment>
<proteinExistence type="predicted"/>
<name>A0A430BZA5_SPHYA</name>